<dbReference type="EMBL" id="BARU01010027">
    <property type="protein sequence ID" value="GAH44316.1"/>
    <property type="molecule type" value="Genomic_DNA"/>
</dbReference>
<protein>
    <submittedName>
        <fullName evidence="1">Uncharacterized protein</fullName>
    </submittedName>
</protein>
<name>X1FFA2_9ZZZZ</name>
<evidence type="ECO:0000313" key="1">
    <source>
        <dbReference type="EMBL" id="GAH44316.1"/>
    </source>
</evidence>
<comment type="caution">
    <text evidence="1">The sequence shown here is derived from an EMBL/GenBank/DDBJ whole genome shotgun (WGS) entry which is preliminary data.</text>
</comment>
<dbReference type="AlphaFoldDB" id="X1FFA2"/>
<accession>X1FFA2</accession>
<reference evidence="1" key="1">
    <citation type="journal article" date="2014" name="Front. Microbiol.">
        <title>High frequency of phylogenetically diverse reductive dehalogenase-homologous genes in deep subseafloor sedimentary metagenomes.</title>
        <authorList>
            <person name="Kawai M."/>
            <person name="Futagami T."/>
            <person name="Toyoda A."/>
            <person name="Takaki Y."/>
            <person name="Nishi S."/>
            <person name="Hori S."/>
            <person name="Arai W."/>
            <person name="Tsubouchi T."/>
            <person name="Morono Y."/>
            <person name="Uchiyama I."/>
            <person name="Ito T."/>
            <person name="Fujiyama A."/>
            <person name="Inagaki F."/>
            <person name="Takami H."/>
        </authorList>
    </citation>
    <scope>NUCLEOTIDE SEQUENCE</scope>
    <source>
        <strain evidence="1">Expedition CK06-06</strain>
    </source>
</reference>
<gene>
    <name evidence="1" type="ORF">S03H2_19226</name>
</gene>
<proteinExistence type="predicted"/>
<feature type="non-terminal residue" evidence="1">
    <location>
        <position position="1"/>
    </location>
</feature>
<organism evidence="1">
    <name type="scientific">marine sediment metagenome</name>
    <dbReference type="NCBI Taxonomy" id="412755"/>
    <lineage>
        <taxon>unclassified sequences</taxon>
        <taxon>metagenomes</taxon>
        <taxon>ecological metagenomes</taxon>
    </lineage>
</organism>
<sequence>EYRKRIKSRKTALASIIKAHEKLGDEEPLELKDRIELPIQLFGAMQFHPKVVEVSKDCFIAGNYREAILNAFICLID</sequence>